<proteinExistence type="inferred from homology"/>
<dbReference type="RefSeq" id="WP_315602915.1">
    <property type="nucleotide sequence ID" value="NZ_CP130318.1"/>
</dbReference>
<dbReference type="InterPro" id="IPR017524">
    <property type="entry name" value="SASP_thioredoxin-like"/>
</dbReference>
<dbReference type="KEGG" id="paun:MJA45_15995"/>
<reference evidence="2 3" key="1">
    <citation type="submission" date="2022-02" db="EMBL/GenBank/DDBJ databases">
        <title>Paenibacillus sp. MBLB1776 Whole Genome Shotgun Sequencing.</title>
        <authorList>
            <person name="Hwang C.Y."/>
            <person name="Cho E.-S."/>
            <person name="Seo M.-J."/>
        </authorList>
    </citation>
    <scope>NUCLEOTIDE SEQUENCE [LARGE SCALE GENOMIC DNA]</scope>
    <source>
        <strain evidence="2 3">MBLB1776</strain>
    </source>
</reference>
<keyword evidence="3" id="KW-1185">Reference proteome</keyword>
<sequence length="74" mass="8705">MAKPDNRADNVEHLQEHIQNTIDNLEESESYLNEHADEISSEERETLQNKNDRRRESLAAFREEVKDEAHSQDV</sequence>
<dbReference type="EMBL" id="CP130318">
    <property type="protein sequence ID" value="WNQ09146.1"/>
    <property type="molecule type" value="Genomic_DNA"/>
</dbReference>
<feature type="compositionally biased region" description="Basic and acidic residues" evidence="1">
    <location>
        <begin position="1"/>
        <end position="16"/>
    </location>
</feature>
<dbReference type="Proteomes" id="UP001305702">
    <property type="component" value="Chromosome"/>
</dbReference>
<feature type="region of interest" description="Disordered" evidence="1">
    <location>
        <begin position="1"/>
        <end position="74"/>
    </location>
</feature>
<dbReference type="NCBIfam" id="TIGR03090">
    <property type="entry name" value="SASP_tlp"/>
    <property type="match status" value="1"/>
</dbReference>
<name>A0AA96RD87_9BACL</name>
<protein>
    <submittedName>
        <fullName evidence="2">Small acid-soluble spore protein Tlp</fullName>
    </submittedName>
</protein>
<gene>
    <name evidence="2" type="primary">tlp</name>
    <name evidence="2" type="ORF">MJA45_15995</name>
</gene>
<accession>A0AA96RD87</accession>
<dbReference type="AlphaFoldDB" id="A0AA96RD87"/>
<evidence type="ECO:0000313" key="3">
    <source>
        <dbReference type="Proteomes" id="UP001305702"/>
    </source>
</evidence>
<feature type="compositionally biased region" description="Basic and acidic residues" evidence="1">
    <location>
        <begin position="32"/>
        <end position="74"/>
    </location>
</feature>
<evidence type="ECO:0000313" key="2">
    <source>
        <dbReference type="EMBL" id="WNQ09146.1"/>
    </source>
</evidence>
<dbReference type="HAMAP" id="MF_01506">
    <property type="entry name" value="Tlp"/>
    <property type="match status" value="1"/>
</dbReference>
<dbReference type="Pfam" id="PF19824">
    <property type="entry name" value="Tlp"/>
    <property type="match status" value="1"/>
</dbReference>
<evidence type="ECO:0000256" key="1">
    <source>
        <dbReference type="SAM" id="MobiDB-lite"/>
    </source>
</evidence>
<organism evidence="2 3">
    <name type="scientific">Paenibacillus aurantius</name>
    <dbReference type="NCBI Taxonomy" id="2918900"/>
    <lineage>
        <taxon>Bacteria</taxon>
        <taxon>Bacillati</taxon>
        <taxon>Bacillota</taxon>
        <taxon>Bacilli</taxon>
        <taxon>Bacillales</taxon>
        <taxon>Paenibacillaceae</taxon>
        <taxon>Paenibacillus</taxon>
    </lineage>
</organism>